<dbReference type="InterPro" id="IPR036249">
    <property type="entry name" value="Thioredoxin-like_sf"/>
</dbReference>
<dbReference type="Pfam" id="PF00578">
    <property type="entry name" value="AhpC-TSA"/>
    <property type="match status" value="1"/>
</dbReference>
<dbReference type="RefSeq" id="WP_070117590.1">
    <property type="nucleotide sequence ID" value="NZ_MASR01000001.1"/>
</dbReference>
<dbReference type="PROSITE" id="PS51352">
    <property type="entry name" value="THIOREDOXIN_2"/>
    <property type="match status" value="1"/>
</dbReference>
<sequence length="187" mass="20737">MSRLIKALPLLLVALFTLGATAQSWQWAPDFSEGSKLPPISAQDQNGSVHTLADLTGEKGLVLVLSRSFDWCPYCISQLQQLVEVAPEFEAMGFNVATMTYDALETLKNAEIDYGIDFPLLRDEETRHFSALGILNDQYEPGERAYGIPYPGIFLLNADGTIEAKFAEVDYRDRPDFSLVLDVAEAL</sequence>
<dbReference type="AlphaFoldDB" id="A0A1E8CLV8"/>
<accession>A0A1E8CLV8</accession>
<gene>
    <name evidence="3" type="ORF">PHACT_10010</name>
</gene>
<dbReference type="InterPro" id="IPR013766">
    <property type="entry name" value="Thioredoxin_domain"/>
</dbReference>
<dbReference type="Gene3D" id="3.40.30.10">
    <property type="entry name" value="Glutaredoxin"/>
    <property type="match status" value="1"/>
</dbReference>
<feature type="signal peptide" evidence="1">
    <location>
        <begin position="1"/>
        <end position="22"/>
    </location>
</feature>
<keyword evidence="1" id="KW-0732">Signal</keyword>
<dbReference type="PANTHER" id="PTHR42852">
    <property type="entry name" value="THIOL:DISULFIDE INTERCHANGE PROTEIN DSBE"/>
    <property type="match status" value="1"/>
</dbReference>
<proteinExistence type="predicted"/>
<dbReference type="GO" id="GO:0016209">
    <property type="term" value="F:antioxidant activity"/>
    <property type="evidence" value="ECO:0007669"/>
    <property type="project" value="InterPro"/>
</dbReference>
<evidence type="ECO:0000313" key="3">
    <source>
        <dbReference type="EMBL" id="OFE13430.1"/>
    </source>
</evidence>
<dbReference type="SUPFAM" id="SSF52833">
    <property type="entry name" value="Thioredoxin-like"/>
    <property type="match status" value="1"/>
</dbReference>
<feature type="domain" description="Thioredoxin" evidence="2">
    <location>
        <begin position="31"/>
        <end position="187"/>
    </location>
</feature>
<dbReference type="InterPro" id="IPR000866">
    <property type="entry name" value="AhpC/TSA"/>
</dbReference>
<keyword evidence="4" id="KW-1185">Reference proteome</keyword>
<evidence type="ECO:0000256" key="1">
    <source>
        <dbReference type="SAM" id="SignalP"/>
    </source>
</evidence>
<organism evidence="3 4">
    <name type="scientific">Pseudohongiella acticola</name>
    <dbReference type="NCBI Taxonomy" id="1524254"/>
    <lineage>
        <taxon>Bacteria</taxon>
        <taxon>Pseudomonadati</taxon>
        <taxon>Pseudomonadota</taxon>
        <taxon>Gammaproteobacteria</taxon>
        <taxon>Pseudomonadales</taxon>
        <taxon>Pseudohongiellaceae</taxon>
        <taxon>Pseudohongiella</taxon>
    </lineage>
</organism>
<dbReference type="GO" id="GO:0016491">
    <property type="term" value="F:oxidoreductase activity"/>
    <property type="evidence" value="ECO:0007669"/>
    <property type="project" value="InterPro"/>
</dbReference>
<feature type="chain" id="PRO_5009212187" description="Thioredoxin domain-containing protein" evidence="1">
    <location>
        <begin position="23"/>
        <end position="187"/>
    </location>
</feature>
<name>A0A1E8CLV8_9GAMM</name>
<dbReference type="Proteomes" id="UP000175669">
    <property type="component" value="Unassembled WGS sequence"/>
</dbReference>
<protein>
    <recommendedName>
        <fullName evidence="2">Thioredoxin domain-containing protein</fullName>
    </recommendedName>
</protein>
<dbReference type="EMBL" id="MASR01000001">
    <property type="protein sequence ID" value="OFE13430.1"/>
    <property type="molecule type" value="Genomic_DNA"/>
</dbReference>
<reference evidence="4" key="1">
    <citation type="submission" date="2016-07" db="EMBL/GenBank/DDBJ databases">
        <authorList>
            <person name="Florea S."/>
            <person name="Webb J.S."/>
            <person name="Jaromczyk J."/>
            <person name="Schardl C.L."/>
        </authorList>
    </citation>
    <scope>NUCLEOTIDE SEQUENCE [LARGE SCALE GENOMIC DNA]</scope>
    <source>
        <strain evidence="4">KCTC 42131</strain>
    </source>
</reference>
<evidence type="ECO:0000259" key="2">
    <source>
        <dbReference type="PROSITE" id="PS51352"/>
    </source>
</evidence>
<evidence type="ECO:0000313" key="4">
    <source>
        <dbReference type="Proteomes" id="UP000175669"/>
    </source>
</evidence>
<dbReference type="InterPro" id="IPR050553">
    <property type="entry name" value="Thioredoxin_ResA/DsbE_sf"/>
</dbReference>
<comment type="caution">
    <text evidence="3">The sequence shown here is derived from an EMBL/GenBank/DDBJ whole genome shotgun (WGS) entry which is preliminary data.</text>
</comment>
<dbReference type="STRING" id="1524254.PHACT_10010"/>